<gene>
    <name evidence="1" type="ORF">N7496_008989</name>
</gene>
<dbReference type="GeneID" id="81441087"/>
<evidence type="ECO:0000313" key="1">
    <source>
        <dbReference type="EMBL" id="KAJ5369229.1"/>
    </source>
</evidence>
<dbReference type="Proteomes" id="UP001147782">
    <property type="component" value="Unassembled WGS sequence"/>
</dbReference>
<keyword evidence="2" id="KW-1185">Reference proteome</keyword>
<dbReference type="EMBL" id="JAPZBS010000007">
    <property type="protein sequence ID" value="KAJ5369229.1"/>
    <property type="molecule type" value="Genomic_DNA"/>
</dbReference>
<reference evidence="1" key="2">
    <citation type="journal article" date="2023" name="IMA Fungus">
        <title>Comparative genomic study of the Penicillium genus elucidates a diverse pangenome and 15 lateral gene transfer events.</title>
        <authorList>
            <person name="Petersen C."/>
            <person name="Sorensen T."/>
            <person name="Nielsen M.R."/>
            <person name="Sondergaard T.E."/>
            <person name="Sorensen J.L."/>
            <person name="Fitzpatrick D.A."/>
            <person name="Frisvad J.C."/>
            <person name="Nielsen K.L."/>
        </authorList>
    </citation>
    <scope>NUCLEOTIDE SEQUENCE</scope>
    <source>
        <strain evidence="1">IBT 29864</strain>
    </source>
</reference>
<dbReference type="AlphaFoldDB" id="A0A9W9S251"/>
<reference evidence="1" key="1">
    <citation type="submission" date="2022-11" db="EMBL/GenBank/DDBJ databases">
        <authorList>
            <person name="Petersen C."/>
        </authorList>
    </citation>
    <scope>NUCLEOTIDE SEQUENCE</scope>
    <source>
        <strain evidence="1">IBT 29864</strain>
    </source>
</reference>
<name>A0A9W9S251_9EURO</name>
<protein>
    <submittedName>
        <fullName evidence="1">Uncharacterized protein</fullName>
    </submittedName>
</protein>
<accession>A0A9W9S251</accession>
<proteinExistence type="predicted"/>
<sequence>MKNDPILGQGLHYEFRNLVSLESEAFTPSAPPELLEGACTTSVVPLSLPIIHSLRAVREAISIATRIHFAALVCVQLLLDRLSVAEPRRVVGPPSKAYEWVRRKLPEPQNEPIRFKYHPPSWAEIYRANRILWILATFNCVHHAANIRWSWSSEEINSFTKQYVQECWLKWRLEELKTIAECLAVMYPSDTVILDHCFPFLVTIPSPEKSIAPAQLFVPPPPNGTDQDKDWERIRAMAGRKNHIIGKYRFMCGFFRDVRHTLFYVKFQAFRRVGAPIWDN</sequence>
<organism evidence="1 2">
    <name type="scientific">Penicillium cataractarum</name>
    <dbReference type="NCBI Taxonomy" id="2100454"/>
    <lineage>
        <taxon>Eukaryota</taxon>
        <taxon>Fungi</taxon>
        <taxon>Dikarya</taxon>
        <taxon>Ascomycota</taxon>
        <taxon>Pezizomycotina</taxon>
        <taxon>Eurotiomycetes</taxon>
        <taxon>Eurotiomycetidae</taxon>
        <taxon>Eurotiales</taxon>
        <taxon>Aspergillaceae</taxon>
        <taxon>Penicillium</taxon>
    </lineage>
</organism>
<comment type="caution">
    <text evidence="1">The sequence shown here is derived from an EMBL/GenBank/DDBJ whole genome shotgun (WGS) entry which is preliminary data.</text>
</comment>
<dbReference type="OrthoDB" id="4358152at2759"/>
<dbReference type="RefSeq" id="XP_056553971.1">
    <property type="nucleotide sequence ID" value="XM_056701908.1"/>
</dbReference>
<evidence type="ECO:0000313" key="2">
    <source>
        <dbReference type="Proteomes" id="UP001147782"/>
    </source>
</evidence>